<dbReference type="CDD" id="cd06223">
    <property type="entry name" value="PRTases_typeI"/>
    <property type="match status" value="1"/>
</dbReference>
<feature type="region of interest" description="Disordered" evidence="1">
    <location>
        <begin position="220"/>
        <end position="246"/>
    </location>
</feature>
<keyword evidence="4" id="KW-1185">Reference proteome</keyword>
<dbReference type="Gene3D" id="3.30.1310.20">
    <property type="entry name" value="PRTase-like"/>
    <property type="match status" value="1"/>
</dbReference>
<dbReference type="SUPFAM" id="SSF53271">
    <property type="entry name" value="PRTase-like"/>
    <property type="match status" value="1"/>
</dbReference>
<comment type="caution">
    <text evidence="3">The sequence shown here is derived from an EMBL/GenBank/DDBJ whole genome shotgun (WGS) entry which is preliminary data.</text>
</comment>
<evidence type="ECO:0000256" key="1">
    <source>
        <dbReference type="SAM" id="MobiDB-lite"/>
    </source>
</evidence>
<protein>
    <submittedName>
        <fullName evidence="3">Phosphoribosyltransferase</fullName>
    </submittedName>
</protein>
<dbReference type="GO" id="GO:0016757">
    <property type="term" value="F:glycosyltransferase activity"/>
    <property type="evidence" value="ECO:0007669"/>
    <property type="project" value="UniProtKB-KW"/>
</dbReference>
<dbReference type="EMBL" id="JBHSMZ010000006">
    <property type="protein sequence ID" value="MFC5548994.1"/>
    <property type="molecule type" value="Genomic_DNA"/>
</dbReference>
<keyword evidence="3" id="KW-0808">Transferase</keyword>
<dbReference type="Pfam" id="PF00156">
    <property type="entry name" value="Pribosyltran"/>
    <property type="match status" value="1"/>
</dbReference>
<accession>A0ABW0RXN8</accession>
<evidence type="ECO:0000313" key="3">
    <source>
        <dbReference type="EMBL" id="MFC5548994.1"/>
    </source>
</evidence>
<dbReference type="RefSeq" id="WP_379770414.1">
    <property type="nucleotide sequence ID" value="NZ_JBHSMZ010000006.1"/>
</dbReference>
<gene>
    <name evidence="3" type="ORF">ACFPO9_10740</name>
</gene>
<dbReference type="InterPro" id="IPR029057">
    <property type="entry name" value="PRTase-like"/>
</dbReference>
<dbReference type="Proteomes" id="UP001596086">
    <property type="component" value="Unassembled WGS sequence"/>
</dbReference>
<dbReference type="Gene3D" id="3.40.50.2020">
    <property type="match status" value="1"/>
</dbReference>
<organism evidence="3 4">
    <name type="scientific">Massilia aerilata</name>
    <dbReference type="NCBI Taxonomy" id="453817"/>
    <lineage>
        <taxon>Bacteria</taxon>
        <taxon>Pseudomonadati</taxon>
        <taxon>Pseudomonadota</taxon>
        <taxon>Betaproteobacteria</taxon>
        <taxon>Burkholderiales</taxon>
        <taxon>Oxalobacteraceae</taxon>
        <taxon>Telluria group</taxon>
        <taxon>Massilia</taxon>
    </lineage>
</organism>
<proteinExistence type="predicted"/>
<dbReference type="InterPro" id="IPR000836">
    <property type="entry name" value="PRTase_dom"/>
</dbReference>
<feature type="compositionally biased region" description="Basic and acidic residues" evidence="1">
    <location>
        <begin position="234"/>
        <end position="246"/>
    </location>
</feature>
<evidence type="ECO:0000259" key="2">
    <source>
        <dbReference type="Pfam" id="PF00156"/>
    </source>
</evidence>
<keyword evidence="3" id="KW-0328">Glycosyltransferase</keyword>
<sequence length="246" mass="26421">MAEFRRFKDRTQAGKLLARDLREYAGRADAIVLALPRGGVPVGFAIAQRLAIELDILLVRKLGLPNHEEYAMGAVGSGGVCVLQPGVPGLMGVTAEQVEAVTRRELDELQRRERAYRGARAPLALAGRTAILVDDGVATGSTMLAAIRVARGLGPGKLVLAVPVAPPQTLALLEPEVDHLVCLAAPPLFRSVGQWYDAFDQTSDEEVQDLLADAWHARTAERQQPHGGPNHATTADDKHDDDGHRA</sequence>
<evidence type="ECO:0000313" key="4">
    <source>
        <dbReference type="Proteomes" id="UP001596086"/>
    </source>
</evidence>
<reference evidence="4" key="1">
    <citation type="journal article" date="2019" name="Int. J. Syst. Evol. Microbiol.">
        <title>The Global Catalogue of Microorganisms (GCM) 10K type strain sequencing project: providing services to taxonomists for standard genome sequencing and annotation.</title>
        <authorList>
            <consortium name="The Broad Institute Genomics Platform"/>
            <consortium name="The Broad Institute Genome Sequencing Center for Infectious Disease"/>
            <person name="Wu L."/>
            <person name="Ma J."/>
        </authorList>
    </citation>
    <scope>NUCLEOTIDE SEQUENCE [LARGE SCALE GENOMIC DNA]</scope>
    <source>
        <strain evidence="4">CGMCC 4.5798</strain>
    </source>
</reference>
<feature type="domain" description="Phosphoribosyltransferase" evidence="2">
    <location>
        <begin position="13"/>
        <end position="170"/>
    </location>
</feature>
<name>A0ABW0RXN8_9BURK</name>